<proteinExistence type="predicted"/>
<dbReference type="Proteomes" id="UP000195569">
    <property type="component" value="Unassembled WGS sequence"/>
</dbReference>
<name>A0A1N7SF80_9BURK</name>
<accession>A0A1N7SF80</accession>
<comment type="caution">
    <text evidence="1">The sequence shown here is derived from an EMBL/GenBank/DDBJ whole genome shotgun (WGS) entry which is preliminary data.</text>
</comment>
<protein>
    <submittedName>
        <fullName evidence="1">Uncharacterized protein</fullName>
    </submittedName>
</protein>
<dbReference type="AlphaFoldDB" id="A0A1N7SF80"/>
<keyword evidence="2" id="KW-1185">Reference proteome</keyword>
<organism evidence="1 2">
    <name type="scientific">Paraburkholderia piptadeniae</name>
    <dbReference type="NCBI Taxonomy" id="1701573"/>
    <lineage>
        <taxon>Bacteria</taxon>
        <taxon>Pseudomonadati</taxon>
        <taxon>Pseudomonadota</taxon>
        <taxon>Betaproteobacteria</taxon>
        <taxon>Burkholderiales</taxon>
        <taxon>Burkholderiaceae</taxon>
        <taxon>Paraburkholderia</taxon>
    </lineage>
</organism>
<sequence>MDARTLTQDFISLSVGASDAKGASHLSTLPVWICSNLAARIVQGLRLSCRLKEVDVCTSYEANPNDARWDVFSLFPRTDFDYKPEIYTLPSS</sequence>
<evidence type="ECO:0000313" key="2">
    <source>
        <dbReference type="Proteomes" id="UP000195569"/>
    </source>
</evidence>
<evidence type="ECO:0000313" key="1">
    <source>
        <dbReference type="EMBL" id="SIT46000.1"/>
    </source>
</evidence>
<reference evidence="1" key="1">
    <citation type="submission" date="2016-12" db="EMBL/GenBank/DDBJ databases">
        <authorList>
            <person name="Moulin L."/>
        </authorList>
    </citation>
    <scope>NUCLEOTIDE SEQUENCE [LARGE SCALE GENOMIC DNA]</scope>
    <source>
        <strain evidence="1">STM 7183</strain>
    </source>
</reference>
<gene>
    <name evidence="1" type="ORF">BN2476_490099</name>
</gene>
<dbReference type="EMBL" id="CYGY02000049">
    <property type="protein sequence ID" value="SIT46000.1"/>
    <property type="molecule type" value="Genomic_DNA"/>
</dbReference>